<proteinExistence type="predicted"/>
<dbReference type="InterPro" id="IPR025965">
    <property type="entry name" value="FlgD/Vpr_Ig-like"/>
</dbReference>
<evidence type="ECO:0000313" key="3">
    <source>
        <dbReference type="EMBL" id="NNF06162.1"/>
    </source>
</evidence>
<dbReference type="InterPro" id="IPR001322">
    <property type="entry name" value="Lamin_tail_dom"/>
</dbReference>
<dbReference type="InterPro" id="IPR036415">
    <property type="entry name" value="Lamin_tail_dom_sf"/>
</dbReference>
<sequence length="1074" mass="115567">MKTSQRTLLLTLLLCLSTLAATPAFAFEVTGTFLYEDRVWDLQGYTGTVQNLPIRMANVEIVDATTQQILASGATDANGNYTIEVTGVIGLVNLYARCLTHGTNAGYEIRVVDDFQRALGLGFLITTASMTHAITTTTEIAHDPNNDLDFGSFLIQDPDGTGVAQAFNIYDNTVDFFDWIALPSQLNRLPNASEFVVLAWSPTSPNEGSNYLYQGILISSPGQGNDTDGWSDTVILHEIGHYFDDVFAASDNPGGSHFLGDSNQDPTLSYGEGVATFHCGKVRQFRENRQFNGSNIEQQVSVYGDLQIPPPLPAAGGLSFSYDFETGLLWTGDPVGQIGSANETNVTSILWDLVDAPNTVDLTPGFDDDNLAVGLPTTWAIETVYLPSLPASNALTVEDYYNGWFDVNGAGFMQSEIDNIFVTLNATEFIEDAFEPDNSTSNASALVPVAHNAGPGGGIVISEVDLGVQDAVELYNSSDVAVDLTGWQIQVYLNDDTQPVAQRIYTFPAFTLQPGEVVAVLERGDVLENGASRLYAGDTPVSFNMSWVWGVNGAAVVRDAANNPVDFVSWADADGTPNSEPVPAGTAFTGSLIAPVVPFGLGRDIHGTDTDTASDFSQVSASLAMPNHPGGEHHTLFGTGDVDVIAFNAVAGTRYGFEARAYFHATDCRLEILSPAGGLLGSNSSSDPGVKDARLDFFSPTTDTYYLRIRHEGTQTDWGAYDVFAFERPITAILAPPSSISATAQNDNNFTDPVDLQWVNSGSYDNVRLYRDGVQIAELSGSVTTYQDTAPRGLYLYEISAVLSGEESGRTSAYEYAGTIGCTAADDFETGAEFWFTNSNWGLTPFAESGSFAWTDSPAGLYQGCPEGSLEGGCKENAIANYAVPVILPLGSVLEFDHICITEDDFDYGIIEVSTDNGGSWSELARYDAGDDPAWADLVADPGDWRHESLPLDDFVGETVEFRFRLEADTNLEFDGWYIDNLVVNPGCTALSTPEDGPGIANMQLLTPAPNPMRSSTVLTFSLPEQTDVTVSVFDVRGRVVKQDALGALGAGNHNWRWDGSDFAGRGTSPGMYY</sequence>
<dbReference type="AlphaFoldDB" id="A0A7Y2E835"/>
<protein>
    <recommendedName>
        <fullName evidence="2">LTD domain-containing protein</fullName>
    </recommendedName>
</protein>
<accession>A0A7Y2E835</accession>
<reference evidence="3 4" key="1">
    <citation type="submission" date="2020-03" db="EMBL/GenBank/DDBJ databases">
        <title>Metabolic flexibility allows generalist bacteria to become dominant in a frequently disturbed ecosystem.</title>
        <authorList>
            <person name="Chen Y.-J."/>
            <person name="Leung P.M."/>
            <person name="Bay S.K."/>
            <person name="Hugenholtz P."/>
            <person name="Kessler A.J."/>
            <person name="Shelley G."/>
            <person name="Waite D.W."/>
            <person name="Cook P.L."/>
            <person name="Greening C."/>
        </authorList>
    </citation>
    <scope>NUCLEOTIDE SEQUENCE [LARGE SCALE GENOMIC DNA]</scope>
    <source>
        <strain evidence="3">SS_bin_28</strain>
    </source>
</reference>
<dbReference type="Pfam" id="PF20773">
    <property type="entry name" value="InhA-like_MAM"/>
    <property type="match status" value="1"/>
</dbReference>
<comment type="caution">
    <text evidence="3">The sequence shown here is derived from an EMBL/GenBank/DDBJ whole genome shotgun (WGS) entry which is preliminary data.</text>
</comment>
<dbReference type="PROSITE" id="PS51841">
    <property type="entry name" value="LTD"/>
    <property type="match status" value="1"/>
</dbReference>
<feature type="chain" id="PRO_5031537355" description="LTD domain-containing protein" evidence="1">
    <location>
        <begin position="27"/>
        <end position="1074"/>
    </location>
</feature>
<keyword evidence="1" id="KW-0732">Signal</keyword>
<dbReference type="Pfam" id="PF00932">
    <property type="entry name" value="LTD"/>
    <property type="match status" value="1"/>
</dbReference>
<feature type="non-terminal residue" evidence="3">
    <location>
        <position position="1074"/>
    </location>
</feature>
<dbReference type="Gene3D" id="2.60.120.260">
    <property type="entry name" value="Galactose-binding domain-like"/>
    <property type="match status" value="1"/>
</dbReference>
<evidence type="ECO:0000313" key="4">
    <source>
        <dbReference type="Proteomes" id="UP000547674"/>
    </source>
</evidence>
<dbReference type="Gene3D" id="2.60.120.380">
    <property type="match status" value="1"/>
</dbReference>
<feature type="signal peptide" evidence="1">
    <location>
        <begin position="1"/>
        <end position="26"/>
    </location>
</feature>
<feature type="domain" description="LTD" evidence="2">
    <location>
        <begin position="447"/>
        <end position="572"/>
    </location>
</feature>
<dbReference type="Pfam" id="PF13860">
    <property type="entry name" value="FlgD_ig"/>
    <property type="match status" value="1"/>
</dbReference>
<gene>
    <name evidence="3" type="ORF">HKN21_05325</name>
</gene>
<evidence type="ECO:0000259" key="2">
    <source>
        <dbReference type="PROSITE" id="PS51841"/>
    </source>
</evidence>
<dbReference type="SUPFAM" id="SSF74853">
    <property type="entry name" value="Lamin A/C globular tail domain"/>
    <property type="match status" value="1"/>
</dbReference>
<dbReference type="Proteomes" id="UP000547674">
    <property type="component" value="Unassembled WGS sequence"/>
</dbReference>
<dbReference type="EMBL" id="JABDJR010000202">
    <property type="protein sequence ID" value="NNF06162.1"/>
    <property type="molecule type" value="Genomic_DNA"/>
</dbReference>
<organism evidence="3 4">
    <name type="scientific">Eiseniibacteriota bacterium</name>
    <dbReference type="NCBI Taxonomy" id="2212470"/>
    <lineage>
        <taxon>Bacteria</taxon>
        <taxon>Candidatus Eiseniibacteriota</taxon>
    </lineage>
</organism>
<evidence type="ECO:0000256" key="1">
    <source>
        <dbReference type="SAM" id="SignalP"/>
    </source>
</evidence>
<dbReference type="Gene3D" id="2.60.40.4070">
    <property type="match status" value="1"/>
</dbReference>
<dbReference type="Gene3D" id="2.60.40.1260">
    <property type="entry name" value="Lamin Tail domain"/>
    <property type="match status" value="1"/>
</dbReference>
<name>A0A7Y2E835_UNCEI</name>